<name>A0ABW1E2W0_9ACTN</name>
<dbReference type="EMBL" id="JBHSOA010000053">
    <property type="protein sequence ID" value="MFC5854777.1"/>
    <property type="molecule type" value="Genomic_DNA"/>
</dbReference>
<protein>
    <submittedName>
        <fullName evidence="2">Spherulation-specific family 4 protein</fullName>
    </submittedName>
</protein>
<gene>
    <name evidence="2" type="ORF">ACFPZI_24220</name>
</gene>
<dbReference type="RefSeq" id="WP_381366631.1">
    <property type="nucleotide sequence ID" value="NZ_JBHSOA010000053.1"/>
</dbReference>
<dbReference type="PANTHER" id="PTHR35040">
    <property type="match status" value="1"/>
</dbReference>
<keyword evidence="3" id="KW-1185">Reference proteome</keyword>
<dbReference type="InterPro" id="IPR021986">
    <property type="entry name" value="Spherulin4"/>
</dbReference>
<reference evidence="3" key="1">
    <citation type="journal article" date="2019" name="Int. J. Syst. Evol. Microbiol.">
        <title>The Global Catalogue of Microorganisms (GCM) 10K type strain sequencing project: providing services to taxonomists for standard genome sequencing and annotation.</title>
        <authorList>
            <consortium name="The Broad Institute Genomics Platform"/>
            <consortium name="The Broad Institute Genome Sequencing Center for Infectious Disease"/>
            <person name="Wu L."/>
            <person name="Ma J."/>
        </authorList>
    </citation>
    <scope>NUCLEOTIDE SEQUENCE [LARGE SCALE GENOMIC DNA]</scope>
    <source>
        <strain evidence="3">JCM 10411</strain>
    </source>
</reference>
<dbReference type="PANTHER" id="PTHR35040:SF9">
    <property type="entry name" value="4-LIKE CELL SURFACE PROTEIN, PUTATIVE (AFU_ORTHOLOGUE AFUA_4G14080)-RELATED"/>
    <property type="match status" value="1"/>
</dbReference>
<sequence>MSYLINRSHPGHPGHSSSPGRPSAPGRPVHPAAAGDSRPGTGTGTGVRTGFGVPGLAHPLLAPAEWNALTRPGGASPLHWVVLNVANGPGVQPDPSCLEAAGRLRNAGVRILGHLDSAYGLRDFGKLISDAHRFIDWYQADGFLLDRCPADRAALPAVRRAVHTLRVIRDDAHIVLGHGTHPHPGHAGIADQLVTFSGAWHDYRWSQVAEWTVDHPPERFCHFVHGVPRPHLEEALRIARWQGAATVWFTDRTDRDSRIKPWEPLPGYWDDVVSQVGMGVSE</sequence>
<evidence type="ECO:0000256" key="1">
    <source>
        <dbReference type="SAM" id="MobiDB-lite"/>
    </source>
</evidence>
<feature type="region of interest" description="Disordered" evidence="1">
    <location>
        <begin position="1"/>
        <end position="49"/>
    </location>
</feature>
<dbReference type="Pfam" id="PF12138">
    <property type="entry name" value="Spherulin4"/>
    <property type="match status" value="1"/>
</dbReference>
<evidence type="ECO:0000313" key="2">
    <source>
        <dbReference type="EMBL" id="MFC5854777.1"/>
    </source>
</evidence>
<proteinExistence type="predicted"/>
<feature type="compositionally biased region" description="Low complexity" evidence="1">
    <location>
        <begin position="7"/>
        <end position="27"/>
    </location>
</feature>
<evidence type="ECO:0000313" key="3">
    <source>
        <dbReference type="Proteomes" id="UP001596180"/>
    </source>
</evidence>
<dbReference type="Proteomes" id="UP001596180">
    <property type="component" value="Unassembled WGS sequence"/>
</dbReference>
<comment type="caution">
    <text evidence="2">The sequence shown here is derived from an EMBL/GenBank/DDBJ whole genome shotgun (WGS) entry which is preliminary data.</text>
</comment>
<accession>A0ABW1E2W0</accession>
<organism evidence="2 3">
    <name type="scientific">Streptomyces chlorus</name>
    <dbReference type="NCBI Taxonomy" id="887452"/>
    <lineage>
        <taxon>Bacteria</taxon>
        <taxon>Bacillati</taxon>
        <taxon>Actinomycetota</taxon>
        <taxon>Actinomycetes</taxon>
        <taxon>Kitasatosporales</taxon>
        <taxon>Streptomycetaceae</taxon>
        <taxon>Streptomyces</taxon>
    </lineage>
</organism>